<keyword evidence="1" id="KW-0233">DNA recombination</keyword>
<gene>
    <name evidence="4" type="ORF">ABCS64_02775</name>
</gene>
<organism evidence="4 5">
    <name type="scientific">Dentiradicibacter hellwigii</name>
    <dbReference type="NCBI Taxonomy" id="3149053"/>
    <lineage>
        <taxon>Bacteria</taxon>
        <taxon>Pseudomonadati</taxon>
        <taxon>Pseudomonadota</taxon>
        <taxon>Betaproteobacteria</taxon>
        <taxon>Rhodocyclales</taxon>
        <taxon>Rhodocyclaceae</taxon>
        <taxon>Dentiradicibacter</taxon>
    </lineage>
</organism>
<reference evidence="5" key="1">
    <citation type="submission" date="2024-06" db="EMBL/GenBank/DDBJ databases">
        <title>Radixoralia hellwigii gen. nov., sp nov., isolated from a root canal in the human oral cavity.</title>
        <authorList>
            <person name="Bartsch S."/>
            <person name="Wittmer A."/>
            <person name="Schulz A.-K."/>
            <person name="Neumann-Schaal M."/>
            <person name="Wolf J."/>
            <person name="Gronow S."/>
            <person name="Tennert C."/>
            <person name="Haecker G."/>
            <person name="Cieplik F."/>
            <person name="Al-Ahmad A."/>
        </authorList>
    </citation>
    <scope>NUCLEOTIDE SEQUENCE [LARGE SCALE GENOMIC DNA]</scope>
    <source>
        <strain evidence="5">Wk13</strain>
    </source>
</reference>
<dbReference type="Pfam" id="PF12834">
    <property type="entry name" value="Phage_int_SAM_2"/>
    <property type="match status" value="1"/>
</dbReference>
<dbReference type="Proteomes" id="UP001574673">
    <property type="component" value="Unassembled WGS sequence"/>
</dbReference>
<dbReference type="RefSeq" id="WP_418890407.1">
    <property type="nucleotide sequence ID" value="NZ_JBEUWX010000002.1"/>
</dbReference>
<name>A0ABV4UDN1_9RHOO</name>
<protein>
    <submittedName>
        <fullName evidence="4">Integrase domain-containing protein</fullName>
    </submittedName>
</protein>
<evidence type="ECO:0000256" key="1">
    <source>
        <dbReference type="ARBA" id="ARBA00023172"/>
    </source>
</evidence>
<dbReference type="InterPro" id="IPR024457">
    <property type="entry name" value="Putative_integrase_N"/>
</dbReference>
<dbReference type="InterPro" id="IPR013762">
    <property type="entry name" value="Integrase-like_cat_sf"/>
</dbReference>
<evidence type="ECO:0000313" key="5">
    <source>
        <dbReference type="Proteomes" id="UP001574673"/>
    </source>
</evidence>
<sequence>MRHILVREITQLCERNKDGSFSTQAARKDILIQAGKQLLEIGRFRNMGVTGLKPKHVQFLVNQWQKVDGLSDATIKNRIAHLRWWADKINKQNVIPKANAQLGIGRRKYVTNQNKSVRISDETLKNIKDERLRCSIELQRAFGLRREECLKFQPSYALAGSPGIVRLKASWCKGGRAREIPILNDYQKAVLARAAMLAGAGSMIPAGQRYVERLKQYENTTNFLGLSRLHGLRHAYAQNRYKELTGRECPARGGPTNKQLDQEQKEADRAARLVISNELGHNRENITAVYLGR</sequence>
<dbReference type="Gene3D" id="1.10.443.10">
    <property type="entry name" value="Intergrase catalytic core"/>
    <property type="match status" value="1"/>
</dbReference>
<evidence type="ECO:0000259" key="3">
    <source>
        <dbReference type="Pfam" id="PF12835"/>
    </source>
</evidence>
<feature type="domain" description="Putative integrase N-terminal" evidence="2">
    <location>
        <begin position="5"/>
        <end position="86"/>
    </location>
</feature>
<evidence type="ECO:0000313" key="4">
    <source>
        <dbReference type="EMBL" id="MFA9949262.1"/>
    </source>
</evidence>
<dbReference type="InterPro" id="IPR024456">
    <property type="entry name" value="Integrase_catalytic_putative"/>
</dbReference>
<dbReference type="Pfam" id="PF12835">
    <property type="entry name" value="Integrase_1"/>
    <property type="match status" value="1"/>
</dbReference>
<dbReference type="EMBL" id="JBEUWX010000002">
    <property type="protein sequence ID" value="MFA9949262.1"/>
    <property type="molecule type" value="Genomic_DNA"/>
</dbReference>
<comment type="caution">
    <text evidence="4">The sequence shown here is derived from an EMBL/GenBank/DDBJ whole genome shotgun (WGS) entry which is preliminary data.</text>
</comment>
<evidence type="ECO:0000259" key="2">
    <source>
        <dbReference type="Pfam" id="PF12834"/>
    </source>
</evidence>
<accession>A0ABV4UDN1</accession>
<dbReference type="SUPFAM" id="SSF56349">
    <property type="entry name" value="DNA breaking-rejoining enzymes"/>
    <property type="match status" value="1"/>
</dbReference>
<proteinExistence type="predicted"/>
<feature type="domain" description="Integrase catalytic" evidence="3">
    <location>
        <begin position="116"/>
        <end position="239"/>
    </location>
</feature>
<dbReference type="InterPro" id="IPR011010">
    <property type="entry name" value="DNA_brk_join_enz"/>
</dbReference>
<keyword evidence="5" id="KW-1185">Reference proteome</keyword>